<dbReference type="Proteomes" id="UP000654670">
    <property type="component" value="Unassembled WGS sequence"/>
</dbReference>
<comment type="caution">
    <text evidence="1">The sequence shown here is derived from an EMBL/GenBank/DDBJ whole genome shotgun (WGS) entry which is preliminary data.</text>
</comment>
<gene>
    <name evidence="1" type="ORF">GCM10007968_32490</name>
</gene>
<dbReference type="AlphaFoldDB" id="A0A917W4D6"/>
<keyword evidence="2" id="KW-1185">Reference proteome</keyword>
<accession>A0A917W4D6</accession>
<dbReference type="EMBL" id="BMOK01000029">
    <property type="protein sequence ID" value="GGL65985.1"/>
    <property type="molecule type" value="Genomic_DNA"/>
</dbReference>
<organism evidence="1 2">
    <name type="scientific">Sporolactobacillus putidus</name>
    <dbReference type="NCBI Taxonomy" id="492735"/>
    <lineage>
        <taxon>Bacteria</taxon>
        <taxon>Bacillati</taxon>
        <taxon>Bacillota</taxon>
        <taxon>Bacilli</taxon>
        <taxon>Bacillales</taxon>
        <taxon>Sporolactobacillaceae</taxon>
        <taxon>Sporolactobacillus</taxon>
    </lineage>
</organism>
<sequence>MPMDQIMAEGGLFLGIEWTILWQKGAADVAAVSHYRISKKFI</sequence>
<protein>
    <submittedName>
        <fullName evidence="1">Uncharacterized protein</fullName>
    </submittedName>
</protein>
<evidence type="ECO:0000313" key="2">
    <source>
        <dbReference type="Proteomes" id="UP000654670"/>
    </source>
</evidence>
<evidence type="ECO:0000313" key="1">
    <source>
        <dbReference type="EMBL" id="GGL65985.1"/>
    </source>
</evidence>
<proteinExistence type="predicted"/>
<reference evidence="1" key="2">
    <citation type="submission" date="2020-09" db="EMBL/GenBank/DDBJ databases">
        <authorList>
            <person name="Sun Q."/>
            <person name="Ohkuma M."/>
        </authorList>
    </citation>
    <scope>NUCLEOTIDE SEQUENCE</scope>
    <source>
        <strain evidence="1">JCM 15325</strain>
    </source>
</reference>
<reference evidence="1" key="1">
    <citation type="journal article" date="2014" name="Int. J. Syst. Evol. Microbiol.">
        <title>Complete genome sequence of Corynebacterium casei LMG S-19264T (=DSM 44701T), isolated from a smear-ripened cheese.</title>
        <authorList>
            <consortium name="US DOE Joint Genome Institute (JGI-PGF)"/>
            <person name="Walter F."/>
            <person name="Albersmeier A."/>
            <person name="Kalinowski J."/>
            <person name="Ruckert C."/>
        </authorList>
    </citation>
    <scope>NUCLEOTIDE SEQUENCE</scope>
    <source>
        <strain evidence="1">JCM 15325</strain>
    </source>
</reference>
<name>A0A917W4D6_9BACL</name>